<dbReference type="AlphaFoldDB" id="A0A4Y2NHW0"/>
<keyword evidence="2" id="KW-1185">Reference proteome</keyword>
<proteinExistence type="predicted"/>
<name>A0A4Y2NHW0_ARAVE</name>
<evidence type="ECO:0000313" key="2">
    <source>
        <dbReference type="Proteomes" id="UP000499080"/>
    </source>
</evidence>
<protein>
    <submittedName>
        <fullName evidence="1">Uncharacterized protein</fullName>
    </submittedName>
</protein>
<organism evidence="1 2">
    <name type="scientific">Araneus ventricosus</name>
    <name type="common">Orbweaver spider</name>
    <name type="synonym">Epeira ventricosa</name>
    <dbReference type="NCBI Taxonomy" id="182803"/>
    <lineage>
        <taxon>Eukaryota</taxon>
        <taxon>Metazoa</taxon>
        <taxon>Ecdysozoa</taxon>
        <taxon>Arthropoda</taxon>
        <taxon>Chelicerata</taxon>
        <taxon>Arachnida</taxon>
        <taxon>Araneae</taxon>
        <taxon>Araneomorphae</taxon>
        <taxon>Entelegynae</taxon>
        <taxon>Araneoidea</taxon>
        <taxon>Araneidae</taxon>
        <taxon>Araneus</taxon>
    </lineage>
</organism>
<dbReference type="EMBL" id="BGPR01008992">
    <property type="protein sequence ID" value="GBN37296.1"/>
    <property type="molecule type" value="Genomic_DNA"/>
</dbReference>
<gene>
    <name evidence="1" type="ORF">AVEN_26107_1</name>
</gene>
<evidence type="ECO:0000313" key="1">
    <source>
        <dbReference type="EMBL" id="GBN37296.1"/>
    </source>
</evidence>
<dbReference type="Proteomes" id="UP000499080">
    <property type="component" value="Unassembled WGS sequence"/>
</dbReference>
<accession>A0A4Y2NHW0</accession>
<sequence length="117" mass="13425">MQERAFLVHVPHVSLLIEAWKSGVEKVKTVIHDHSTPCKLHCGTPHRSIFTDLLKPISYGHSDPYCTYFSPRLLRFPLKRDSPPPPTPRMHTGRISSFMSRPVVARKLELQSPLKLF</sequence>
<comment type="caution">
    <text evidence="1">The sequence shown here is derived from an EMBL/GenBank/DDBJ whole genome shotgun (WGS) entry which is preliminary data.</text>
</comment>
<reference evidence="1 2" key="1">
    <citation type="journal article" date="2019" name="Sci. Rep.">
        <title>Orb-weaving spider Araneus ventricosus genome elucidates the spidroin gene catalogue.</title>
        <authorList>
            <person name="Kono N."/>
            <person name="Nakamura H."/>
            <person name="Ohtoshi R."/>
            <person name="Moran D.A.P."/>
            <person name="Shinohara A."/>
            <person name="Yoshida Y."/>
            <person name="Fujiwara M."/>
            <person name="Mori M."/>
            <person name="Tomita M."/>
            <person name="Arakawa K."/>
        </authorList>
    </citation>
    <scope>NUCLEOTIDE SEQUENCE [LARGE SCALE GENOMIC DNA]</scope>
</reference>